<proteinExistence type="predicted"/>
<accession>A0ACA9QYC6</accession>
<feature type="non-terminal residue" evidence="1">
    <location>
        <position position="1"/>
    </location>
</feature>
<dbReference type="EMBL" id="CAJVQC010039683">
    <property type="protein sequence ID" value="CAG8769105.1"/>
    <property type="molecule type" value="Genomic_DNA"/>
</dbReference>
<sequence>DIQKATNQEELNVLNDRINELNYGNLPPEKKQVFLEALQKNQRDKILEELEKQMGLEIGTNWEHKEQIRKKKEFFINEIRAEEAKQFLEKALEIAELEMSELEGNDFIAELRQIENSEQKIINFRISAFKEIVEKGINRALKNENPHVPYNKLTGDPKSSILQENSEQDKLNAFAETLSQIKTKRQRVAEDLLQGLINEETPNNHSELQNYLNNLQRLIPHNNNAANRTAERKNSDNTDIKLSIDQTEISENLKKLRIIVRSKDKPEEIKALSVLGNLPENSNWEKRTQNRINELKAEIANEIESLREYLLTSDKQKRPLKDRRNKRYEELEKINKSIKKMNETEVWKELKELYQKTIDEINNFMTTSEGREKLSKKNFVAYTSLNPQNLFNQAINKIQESIRNCSSAEEIDNQLGPAIKELEKDLNNKIYGLKL</sequence>
<comment type="caution">
    <text evidence="1">The sequence shown here is derived from an EMBL/GenBank/DDBJ whole genome shotgun (WGS) entry which is preliminary data.</text>
</comment>
<dbReference type="Proteomes" id="UP000789920">
    <property type="component" value="Unassembled WGS sequence"/>
</dbReference>
<gene>
    <name evidence="1" type="ORF">RPERSI_LOCUS16180</name>
</gene>
<evidence type="ECO:0000313" key="1">
    <source>
        <dbReference type="EMBL" id="CAG8769105.1"/>
    </source>
</evidence>
<evidence type="ECO:0000313" key="2">
    <source>
        <dbReference type="Proteomes" id="UP000789920"/>
    </source>
</evidence>
<reference evidence="1" key="1">
    <citation type="submission" date="2021-06" db="EMBL/GenBank/DDBJ databases">
        <authorList>
            <person name="Kallberg Y."/>
            <person name="Tangrot J."/>
            <person name="Rosling A."/>
        </authorList>
    </citation>
    <scope>NUCLEOTIDE SEQUENCE</scope>
    <source>
        <strain evidence="1">MA461A</strain>
    </source>
</reference>
<feature type="non-terminal residue" evidence="1">
    <location>
        <position position="435"/>
    </location>
</feature>
<protein>
    <submittedName>
        <fullName evidence="1">21008_t:CDS:1</fullName>
    </submittedName>
</protein>
<keyword evidence="2" id="KW-1185">Reference proteome</keyword>
<organism evidence="1 2">
    <name type="scientific">Racocetra persica</name>
    <dbReference type="NCBI Taxonomy" id="160502"/>
    <lineage>
        <taxon>Eukaryota</taxon>
        <taxon>Fungi</taxon>
        <taxon>Fungi incertae sedis</taxon>
        <taxon>Mucoromycota</taxon>
        <taxon>Glomeromycotina</taxon>
        <taxon>Glomeromycetes</taxon>
        <taxon>Diversisporales</taxon>
        <taxon>Gigasporaceae</taxon>
        <taxon>Racocetra</taxon>
    </lineage>
</organism>
<name>A0ACA9QYC6_9GLOM</name>